<dbReference type="PANTHER" id="PTHR33569:SF1">
    <property type="entry name" value="UREASE"/>
    <property type="match status" value="1"/>
</dbReference>
<dbReference type="FunFam" id="2.10.150.10:FF:000001">
    <property type="entry name" value="Urease subunit beta"/>
    <property type="match status" value="1"/>
</dbReference>
<dbReference type="NCBIfam" id="NF009682">
    <property type="entry name" value="PRK13203.1"/>
    <property type="match status" value="1"/>
</dbReference>
<comment type="pathway">
    <text evidence="3">Nitrogen metabolism; urea degradation; CO(2) and NH(3) from urea (urease route): step 1/1.</text>
</comment>
<dbReference type="HAMAP" id="MF_01954">
    <property type="entry name" value="Urease_beta"/>
    <property type="match status" value="1"/>
</dbReference>
<dbReference type="InterPro" id="IPR050069">
    <property type="entry name" value="Urease_subunit"/>
</dbReference>
<dbReference type="SUPFAM" id="SSF51278">
    <property type="entry name" value="Urease, beta-subunit"/>
    <property type="match status" value="1"/>
</dbReference>
<dbReference type="Proteomes" id="UP000182034">
    <property type="component" value="Unassembled WGS sequence"/>
</dbReference>
<evidence type="ECO:0000313" key="5">
    <source>
        <dbReference type="Proteomes" id="UP000182034"/>
    </source>
</evidence>
<comment type="subunit">
    <text evidence="3">Heterotrimer of UreA (gamma), UreB (beta) and UreC (alpha) subunits. Three heterotrimers associate to form the active enzyme.</text>
</comment>
<dbReference type="EC" id="3.5.1.5" evidence="3"/>
<dbReference type="STRING" id="1612149.SAMN05216324_1049"/>
<name>A0A1K2IKN3_9FLAO</name>
<evidence type="ECO:0000256" key="1">
    <source>
        <dbReference type="ARBA" id="ARBA00022801"/>
    </source>
</evidence>
<evidence type="ECO:0000256" key="2">
    <source>
        <dbReference type="ARBA" id="ARBA00047778"/>
    </source>
</evidence>
<dbReference type="GO" id="GO:0043419">
    <property type="term" value="P:urea catabolic process"/>
    <property type="evidence" value="ECO:0007669"/>
    <property type="project" value="UniProtKB-UniRule"/>
</dbReference>
<reference evidence="5" key="1">
    <citation type="submission" date="2016-10" db="EMBL/GenBank/DDBJ databases">
        <authorList>
            <person name="Varghese N."/>
            <person name="Submissions S."/>
        </authorList>
    </citation>
    <scope>NUCLEOTIDE SEQUENCE [LARGE SCALE GENOMIC DNA]</scope>
    <source>
        <strain evidence="5">SUR2</strain>
    </source>
</reference>
<proteinExistence type="inferred from homology"/>
<keyword evidence="3" id="KW-0963">Cytoplasm</keyword>
<dbReference type="GO" id="GO:0035550">
    <property type="term" value="C:urease complex"/>
    <property type="evidence" value="ECO:0007669"/>
    <property type="project" value="InterPro"/>
</dbReference>
<sequence length="155" mass="17239">MKEKNKKSTISNESVETVDIKVINAEDLLVQKTVIPGEIFVKEGIIICNEGRETVKIKVINTGDRPIQVGSHFHFFEINKAMSFDREKAFGKRLNIVASTAVRFEPGEEKEVELVEIGGNKKAMGFNNLVDGSVDSATQKEESLAKANQLNFKNL</sequence>
<dbReference type="InterPro" id="IPR002019">
    <property type="entry name" value="Urease_beta-like"/>
</dbReference>
<dbReference type="InterPro" id="IPR036461">
    <property type="entry name" value="Urease_betasu_sf"/>
</dbReference>
<dbReference type="Pfam" id="PF00699">
    <property type="entry name" value="Urease_beta"/>
    <property type="match status" value="1"/>
</dbReference>
<protein>
    <recommendedName>
        <fullName evidence="3">Urease subunit beta</fullName>
        <ecNumber evidence="3">3.5.1.5</ecNumber>
    </recommendedName>
    <alternativeName>
        <fullName evidence="3">Urea amidohydrolase subunit beta</fullName>
    </alternativeName>
</protein>
<dbReference type="EMBL" id="FPKW01000004">
    <property type="protein sequence ID" value="SFZ92834.1"/>
    <property type="molecule type" value="Genomic_DNA"/>
</dbReference>
<dbReference type="NCBIfam" id="TIGR00192">
    <property type="entry name" value="urease_beta"/>
    <property type="match status" value="1"/>
</dbReference>
<dbReference type="CDD" id="cd00407">
    <property type="entry name" value="Urease_beta"/>
    <property type="match status" value="1"/>
</dbReference>
<comment type="similarity">
    <text evidence="3">Belongs to the urease beta subunit family.</text>
</comment>
<evidence type="ECO:0000256" key="3">
    <source>
        <dbReference type="HAMAP-Rule" id="MF_01954"/>
    </source>
</evidence>
<comment type="subcellular location">
    <subcellularLocation>
        <location evidence="3">Cytoplasm</location>
    </subcellularLocation>
</comment>
<dbReference type="PANTHER" id="PTHR33569">
    <property type="entry name" value="UREASE"/>
    <property type="match status" value="1"/>
</dbReference>
<dbReference type="GO" id="GO:0009039">
    <property type="term" value="F:urease activity"/>
    <property type="evidence" value="ECO:0007669"/>
    <property type="project" value="UniProtKB-UniRule"/>
</dbReference>
<comment type="catalytic activity">
    <reaction evidence="2 3">
        <text>urea + 2 H2O + H(+) = hydrogencarbonate + 2 NH4(+)</text>
        <dbReference type="Rhea" id="RHEA:20557"/>
        <dbReference type="ChEBI" id="CHEBI:15377"/>
        <dbReference type="ChEBI" id="CHEBI:15378"/>
        <dbReference type="ChEBI" id="CHEBI:16199"/>
        <dbReference type="ChEBI" id="CHEBI:17544"/>
        <dbReference type="ChEBI" id="CHEBI:28938"/>
        <dbReference type="EC" id="3.5.1.5"/>
    </reaction>
</comment>
<keyword evidence="1 3" id="KW-0378">Hydrolase</keyword>
<organism evidence="4 5">
    <name type="scientific">Chryseobacterium limigenitum</name>
    <dbReference type="NCBI Taxonomy" id="1612149"/>
    <lineage>
        <taxon>Bacteria</taxon>
        <taxon>Pseudomonadati</taxon>
        <taxon>Bacteroidota</taxon>
        <taxon>Flavobacteriia</taxon>
        <taxon>Flavobacteriales</taxon>
        <taxon>Weeksellaceae</taxon>
        <taxon>Chryseobacterium group</taxon>
        <taxon>Chryseobacterium</taxon>
    </lineage>
</organism>
<dbReference type="Gene3D" id="2.10.150.10">
    <property type="entry name" value="Urease, beta subunit"/>
    <property type="match status" value="1"/>
</dbReference>
<accession>A0A1K2IKN3</accession>
<evidence type="ECO:0000313" key="4">
    <source>
        <dbReference type="EMBL" id="SFZ92834.1"/>
    </source>
</evidence>
<keyword evidence="5" id="KW-1185">Reference proteome</keyword>
<dbReference type="AlphaFoldDB" id="A0A1K2IKN3"/>
<dbReference type="UniPathway" id="UPA00258">
    <property type="reaction ID" value="UER00370"/>
</dbReference>
<gene>
    <name evidence="3" type="primary">ureB</name>
    <name evidence="4" type="ORF">SAMN05216324_1049</name>
</gene>